<feature type="transmembrane region" description="Helical" evidence="2">
    <location>
        <begin position="34"/>
        <end position="55"/>
    </location>
</feature>
<keyword evidence="4" id="KW-1185">Reference proteome</keyword>
<accession>A0A8T4IHT8</accession>
<evidence type="ECO:0008006" key="5">
    <source>
        <dbReference type="Google" id="ProtNLM"/>
    </source>
</evidence>
<evidence type="ECO:0000313" key="3">
    <source>
        <dbReference type="EMBL" id="MBR7671601.1"/>
    </source>
</evidence>
<dbReference type="EMBL" id="JAGSMN010000015">
    <property type="protein sequence ID" value="MBR7671601.1"/>
    <property type="molecule type" value="Genomic_DNA"/>
</dbReference>
<feature type="transmembrane region" description="Helical" evidence="2">
    <location>
        <begin position="109"/>
        <end position="129"/>
    </location>
</feature>
<feature type="transmembrane region" description="Helical" evidence="2">
    <location>
        <begin position="83"/>
        <end position="102"/>
    </location>
</feature>
<gene>
    <name evidence="3" type="ORF">KDA82_00805</name>
</gene>
<organism evidence="3 4">
    <name type="scientific">Streptomyces daliensis</name>
    <dbReference type="NCBI Taxonomy" id="299421"/>
    <lineage>
        <taxon>Bacteria</taxon>
        <taxon>Bacillati</taxon>
        <taxon>Actinomycetota</taxon>
        <taxon>Actinomycetes</taxon>
        <taxon>Kitasatosporales</taxon>
        <taxon>Streptomycetaceae</taxon>
        <taxon>Streptomyces</taxon>
    </lineage>
</organism>
<name>A0A8T4IHT8_9ACTN</name>
<dbReference type="AlphaFoldDB" id="A0A8T4IHT8"/>
<dbReference type="Proteomes" id="UP000675554">
    <property type="component" value="Unassembled WGS sequence"/>
</dbReference>
<feature type="transmembrane region" description="Helical" evidence="2">
    <location>
        <begin position="164"/>
        <end position="183"/>
    </location>
</feature>
<evidence type="ECO:0000256" key="1">
    <source>
        <dbReference type="SAM" id="MobiDB-lite"/>
    </source>
</evidence>
<keyword evidence="2" id="KW-0472">Membrane</keyword>
<evidence type="ECO:0000256" key="2">
    <source>
        <dbReference type="SAM" id="Phobius"/>
    </source>
</evidence>
<reference evidence="3" key="1">
    <citation type="submission" date="2021-04" db="EMBL/GenBank/DDBJ databases">
        <title>Sequencing of actinobacteria type strains.</title>
        <authorList>
            <person name="Nguyen G.-S."/>
            <person name="Wentzel A."/>
        </authorList>
    </citation>
    <scope>NUCLEOTIDE SEQUENCE</scope>
    <source>
        <strain evidence="3">DSM 42095</strain>
    </source>
</reference>
<comment type="caution">
    <text evidence="3">The sequence shown here is derived from an EMBL/GenBank/DDBJ whole genome shotgun (WGS) entry which is preliminary data.</text>
</comment>
<keyword evidence="2" id="KW-0812">Transmembrane</keyword>
<sequence length="226" mass="22991">MSHEPLAGHPGGGAHAAADAEAAGPRVRRELRDALVCGLAVTVLGVALGLLWLWLAPRVPLFTDGKAVYLKDPEGEEAIGADGTFILLALAAGVLSAVAVFLARVKGGVGLVVGLALGALLGSVVAWRIGVWLGPETDVVAAAKAAGANGTFDGPLKLDAKGGLLAWPFAAVLIHLMLTSIFTPRDPEPPFEQDPGFAEDPGFANGPGFADGPGKGAAPEARRDTW</sequence>
<proteinExistence type="predicted"/>
<keyword evidence="2" id="KW-1133">Transmembrane helix</keyword>
<protein>
    <recommendedName>
        <fullName evidence="5">ABC transporter permease</fullName>
    </recommendedName>
</protein>
<feature type="region of interest" description="Disordered" evidence="1">
    <location>
        <begin position="187"/>
        <end position="226"/>
    </location>
</feature>
<evidence type="ECO:0000313" key="4">
    <source>
        <dbReference type="Proteomes" id="UP000675554"/>
    </source>
</evidence>